<dbReference type="Proteomes" id="UP001152836">
    <property type="component" value="Unassembled WGS sequence"/>
</dbReference>
<dbReference type="GeneID" id="127223749"/>
<comment type="caution">
    <text evidence="11">The sequence shown here is derived from an EMBL/GenBank/DDBJ whole genome shotgun (WGS) entry which is preliminary data.</text>
</comment>
<dbReference type="EC" id="3.1.2.22" evidence="3"/>
<evidence type="ECO:0000256" key="9">
    <source>
        <dbReference type="ARBA" id="ARBA00073902"/>
    </source>
</evidence>
<dbReference type="KEGG" id="prob:127223749"/>
<evidence type="ECO:0000313" key="12">
    <source>
        <dbReference type="Proteomes" id="UP001152836"/>
    </source>
</evidence>
<gene>
    <name evidence="11" type="primary">Lyplal1</name>
    <name evidence="11" type="ORF">PHOROB_LOCUS7124</name>
</gene>
<protein>
    <recommendedName>
        <fullName evidence="9">Lysophospholipase-like protein 1</fullName>
        <ecNumber evidence="3">3.1.2.22</ecNumber>
    </recommendedName>
</protein>
<evidence type="ECO:0000313" key="11">
    <source>
        <dbReference type="EMBL" id="CAH6789640.1"/>
    </source>
</evidence>
<keyword evidence="12" id="KW-1185">Reference proteome</keyword>
<dbReference type="Gene3D" id="3.40.50.1820">
    <property type="entry name" value="alpha/beta hydrolase"/>
    <property type="match status" value="1"/>
</dbReference>
<comment type="subcellular location">
    <subcellularLocation>
        <location evidence="1">Cytoplasm</location>
        <location evidence="1">Cytosol</location>
    </subcellularLocation>
</comment>
<comment type="function">
    <text evidence="8">Palmitoyl thioesterase that catalyzes depalmitoylation of CGAS and KCNMA1. Acts as a regulator of innate immunity by mediating depalmitoylation of CGAS, thereby preventing CGAS homodimerization and cyclic GMP-AMP synthase activity. Does not exhibit phospholipase nor triacylglycerol lipase activity, able to hydrolyze only short chain substrates due to its shallow active site.</text>
</comment>
<evidence type="ECO:0000256" key="6">
    <source>
        <dbReference type="ARBA" id="ARBA00022990"/>
    </source>
</evidence>
<sequence>MAFYPSAVHLRQCVVSPASRHSASLIFLHGSGDSGQGLRQWIKNVLSQDLTFQHIKIIYPTAPSRPYTPMKGGLSNVWFDRFKISNDCPEHLESIDGMCQVLTELIDDEVKNGIQKNRILIGGFSMGGCMAIHLAYRKHQDVAGVFALSSFLNKESAVYKDLQQAERSRLPELFQCHGTADELVLHAWGEETNSKLRALGVNTVFHSLPNLYHDMNRTELERLKSWILTKLPGGTKGQSE</sequence>
<evidence type="ECO:0000256" key="8">
    <source>
        <dbReference type="ARBA" id="ARBA00057451"/>
    </source>
</evidence>
<evidence type="ECO:0000256" key="3">
    <source>
        <dbReference type="ARBA" id="ARBA00012423"/>
    </source>
</evidence>
<dbReference type="EMBL" id="CALSGD010001417">
    <property type="protein sequence ID" value="CAH6789640.1"/>
    <property type="molecule type" value="Genomic_DNA"/>
</dbReference>
<dbReference type="FunFam" id="3.40.50.1820:FF:000139">
    <property type="entry name" value="lysophospholipase-like protein 1"/>
    <property type="match status" value="1"/>
</dbReference>
<evidence type="ECO:0000256" key="1">
    <source>
        <dbReference type="ARBA" id="ARBA00004514"/>
    </source>
</evidence>
<accession>A0AAU9ZC27</accession>
<dbReference type="RefSeq" id="XP_051042477.1">
    <property type="nucleotide sequence ID" value="XM_051186520.1"/>
</dbReference>
<keyword evidence="6" id="KW-0007">Acetylation</keyword>
<dbReference type="GO" id="GO:0008474">
    <property type="term" value="F:palmitoyl-(protein) hydrolase activity"/>
    <property type="evidence" value="ECO:0007669"/>
    <property type="project" value="UniProtKB-EC"/>
</dbReference>
<evidence type="ECO:0000256" key="5">
    <source>
        <dbReference type="ARBA" id="ARBA00022801"/>
    </source>
</evidence>
<evidence type="ECO:0000256" key="7">
    <source>
        <dbReference type="ARBA" id="ARBA00047409"/>
    </source>
</evidence>
<dbReference type="Pfam" id="PF02230">
    <property type="entry name" value="Abhydrolase_2"/>
    <property type="match status" value="1"/>
</dbReference>
<dbReference type="InterPro" id="IPR003140">
    <property type="entry name" value="PLipase/COase/thioEstase"/>
</dbReference>
<comment type="catalytic activity">
    <reaction evidence="7">
        <text>S-hexadecanoyl-L-cysteinyl-[protein] + H2O = L-cysteinyl-[protein] + hexadecanoate + H(+)</text>
        <dbReference type="Rhea" id="RHEA:19233"/>
        <dbReference type="Rhea" id="RHEA-COMP:10131"/>
        <dbReference type="Rhea" id="RHEA-COMP:11032"/>
        <dbReference type="ChEBI" id="CHEBI:7896"/>
        <dbReference type="ChEBI" id="CHEBI:15377"/>
        <dbReference type="ChEBI" id="CHEBI:15378"/>
        <dbReference type="ChEBI" id="CHEBI:29950"/>
        <dbReference type="ChEBI" id="CHEBI:74151"/>
        <dbReference type="EC" id="3.1.2.22"/>
    </reaction>
    <physiologicalReaction direction="left-to-right" evidence="7">
        <dbReference type="Rhea" id="RHEA:19234"/>
    </physiologicalReaction>
</comment>
<reference evidence="11" key="1">
    <citation type="submission" date="2022-06" db="EMBL/GenBank/DDBJ databases">
        <authorList>
            <person name="Andreotti S."/>
            <person name="Wyler E."/>
        </authorList>
    </citation>
    <scope>NUCLEOTIDE SEQUENCE</scope>
</reference>
<dbReference type="CTD" id="127018"/>
<evidence type="ECO:0000256" key="4">
    <source>
        <dbReference type="ARBA" id="ARBA00022490"/>
    </source>
</evidence>
<feature type="domain" description="Phospholipase/carboxylesterase/thioesterase" evidence="10">
    <location>
        <begin position="13"/>
        <end position="228"/>
    </location>
</feature>
<dbReference type="PANTHER" id="PTHR10655:SF17">
    <property type="entry name" value="LYSOPHOSPHOLIPASE-LIKE PROTEIN 1"/>
    <property type="match status" value="1"/>
</dbReference>
<dbReference type="InterPro" id="IPR050565">
    <property type="entry name" value="LYPA1-2/EST-like"/>
</dbReference>
<keyword evidence="5" id="KW-0378">Hydrolase</keyword>
<keyword evidence="4" id="KW-0963">Cytoplasm</keyword>
<dbReference type="GO" id="GO:0052689">
    <property type="term" value="F:carboxylic ester hydrolase activity"/>
    <property type="evidence" value="ECO:0007669"/>
    <property type="project" value="TreeGrafter"/>
</dbReference>
<dbReference type="PANTHER" id="PTHR10655">
    <property type="entry name" value="LYSOPHOSPHOLIPASE-RELATED"/>
    <property type="match status" value="1"/>
</dbReference>
<evidence type="ECO:0000259" key="10">
    <source>
        <dbReference type="Pfam" id="PF02230"/>
    </source>
</evidence>
<dbReference type="SUPFAM" id="SSF53474">
    <property type="entry name" value="alpha/beta-Hydrolases"/>
    <property type="match status" value="1"/>
</dbReference>
<name>A0AAU9ZC27_PHORO</name>
<proteinExistence type="inferred from homology"/>
<dbReference type="GO" id="GO:0005829">
    <property type="term" value="C:cytosol"/>
    <property type="evidence" value="ECO:0007669"/>
    <property type="project" value="UniProtKB-SubCell"/>
</dbReference>
<comment type="similarity">
    <text evidence="2">Belongs to the AB hydrolase superfamily. AB hydrolase 2 family.</text>
</comment>
<organism evidence="11 12">
    <name type="scientific">Phodopus roborovskii</name>
    <name type="common">Roborovski's desert hamster</name>
    <name type="synonym">Cricetulus roborovskii</name>
    <dbReference type="NCBI Taxonomy" id="109678"/>
    <lineage>
        <taxon>Eukaryota</taxon>
        <taxon>Metazoa</taxon>
        <taxon>Chordata</taxon>
        <taxon>Craniata</taxon>
        <taxon>Vertebrata</taxon>
        <taxon>Euteleostomi</taxon>
        <taxon>Mammalia</taxon>
        <taxon>Eutheria</taxon>
        <taxon>Euarchontoglires</taxon>
        <taxon>Glires</taxon>
        <taxon>Rodentia</taxon>
        <taxon>Myomorpha</taxon>
        <taxon>Muroidea</taxon>
        <taxon>Cricetidae</taxon>
        <taxon>Cricetinae</taxon>
        <taxon>Phodopus</taxon>
    </lineage>
</organism>
<dbReference type="AlphaFoldDB" id="A0AAU9ZC27"/>
<dbReference type="InterPro" id="IPR029058">
    <property type="entry name" value="AB_hydrolase_fold"/>
</dbReference>
<evidence type="ECO:0000256" key="2">
    <source>
        <dbReference type="ARBA" id="ARBA00006499"/>
    </source>
</evidence>